<dbReference type="EMBL" id="LR824006">
    <property type="protein sequence ID" value="CAD0195438.1"/>
    <property type="molecule type" value="Genomic_DNA"/>
</dbReference>
<accession>A0A9N8KPX7</accession>
<evidence type="ECO:0000313" key="2">
    <source>
        <dbReference type="Proteomes" id="UP001154114"/>
    </source>
</evidence>
<evidence type="ECO:0000313" key="1">
    <source>
        <dbReference type="EMBL" id="CAD0195438.1"/>
    </source>
</evidence>
<proteinExistence type="predicted"/>
<sequence length="206" mass="22360">MDDYKFVARIHSATTQQLLCVAAVVSSTSVLANGVCVKSGPVRMHLGSITNPRCKKGFSVDVIEPIPHDGVVSKRLVLLSSYENIEGCSEVIQIGKKLDWSAKVHILGRPTSVGRSLSRQHVSLTDRDGASQSLNKNVKTSSNSSICVKDVARCPVRTGDLLMQYGKLFGLAATSAQRFKVACFADLSIVKRELKELDSDIEVDLQ</sequence>
<protein>
    <submittedName>
        <fullName evidence="1">Uncharacterized protein</fullName>
    </submittedName>
</protein>
<gene>
    <name evidence="1" type="ORF">CINC_LOCUS9392</name>
</gene>
<name>A0A9N8KPX7_CHRIL</name>
<organism evidence="1 2">
    <name type="scientific">Chrysodeixis includens</name>
    <name type="common">Soybean looper</name>
    <name type="synonym">Pseudoplusia includens</name>
    <dbReference type="NCBI Taxonomy" id="689277"/>
    <lineage>
        <taxon>Eukaryota</taxon>
        <taxon>Metazoa</taxon>
        <taxon>Ecdysozoa</taxon>
        <taxon>Arthropoda</taxon>
        <taxon>Hexapoda</taxon>
        <taxon>Insecta</taxon>
        <taxon>Pterygota</taxon>
        <taxon>Neoptera</taxon>
        <taxon>Endopterygota</taxon>
        <taxon>Lepidoptera</taxon>
        <taxon>Glossata</taxon>
        <taxon>Ditrysia</taxon>
        <taxon>Noctuoidea</taxon>
        <taxon>Noctuidae</taxon>
        <taxon>Plusiinae</taxon>
        <taxon>Chrysodeixis</taxon>
    </lineage>
</organism>
<dbReference type="OrthoDB" id="7468684at2759"/>
<dbReference type="Proteomes" id="UP001154114">
    <property type="component" value="Chromosome 3"/>
</dbReference>
<keyword evidence="2" id="KW-1185">Reference proteome</keyword>
<dbReference type="AlphaFoldDB" id="A0A9N8KPX7"/>
<reference evidence="1" key="1">
    <citation type="submission" date="2021-12" db="EMBL/GenBank/DDBJ databases">
        <authorList>
            <person name="King R."/>
        </authorList>
    </citation>
    <scope>NUCLEOTIDE SEQUENCE</scope>
</reference>